<sequence>MKFLSNLSDGLSTFCSFIYNQPENCFILNVYFSDVRVLKTTVCKKNKQIVFASNIIAVIQ</sequence>
<dbReference type="Proteomes" id="UP000004457">
    <property type="component" value="Unassembled WGS sequence"/>
</dbReference>
<protein>
    <submittedName>
        <fullName evidence="1">Uncharacterized protein</fullName>
    </submittedName>
</protein>
<keyword evidence="2" id="KW-1185">Reference proteome</keyword>
<comment type="caution">
    <text evidence="1">The sequence shown here is derived from an EMBL/GenBank/DDBJ whole genome shotgun (WGS) entry which is preliminary data.</text>
</comment>
<dbReference type="EMBL" id="ACEN01000025">
    <property type="protein sequence ID" value="EEG33940.1"/>
    <property type="molecule type" value="Genomic_DNA"/>
</dbReference>
<name>C0EM77_NEIFL</name>
<accession>C0EM77</accession>
<evidence type="ECO:0000313" key="1">
    <source>
        <dbReference type="EMBL" id="EEG33940.1"/>
    </source>
</evidence>
<gene>
    <name evidence="1" type="ORF">NEIFLAOT_01043</name>
</gene>
<evidence type="ECO:0000313" key="2">
    <source>
        <dbReference type="Proteomes" id="UP000004457"/>
    </source>
</evidence>
<proteinExistence type="predicted"/>
<dbReference type="AlphaFoldDB" id="C0EM77"/>
<organism evidence="1 2">
    <name type="scientific">Neisseria flavescens NRL30031/H210</name>
    <dbReference type="NCBI Taxonomy" id="546264"/>
    <lineage>
        <taxon>Bacteria</taxon>
        <taxon>Pseudomonadati</taxon>
        <taxon>Pseudomonadota</taxon>
        <taxon>Betaproteobacteria</taxon>
        <taxon>Neisseriales</taxon>
        <taxon>Neisseriaceae</taxon>
        <taxon>Neisseria</taxon>
    </lineage>
</organism>
<reference evidence="1 2" key="1">
    <citation type="submission" date="2009-01" db="EMBL/GenBank/DDBJ databases">
        <authorList>
            <person name="Fulton L."/>
            <person name="Clifton S."/>
            <person name="Chinwalla A.T."/>
            <person name="Mitreva M."/>
            <person name="Sodergren E."/>
            <person name="Weinstock G."/>
            <person name="Clifton S."/>
            <person name="Dooling D.J."/>
            <person name="Fulton B."/>
            <person name="Minx P."/>
            <person name="Pepin K.H."/>
            <person name="Johnson M."/>
            <person name="Bhonagiri V."/>
            <person name="Nash W.E."/>
            <person name="Mardis E.R."/>
            <person name="Wilson R.K."/>
        </authorList>
    </citation>
    <scope>NUCLEOTIDE SEQUENCE [LARGE SCALE GENOMIC DNA]</scope>
    <source>
        <strain evidence="1 2">NRL30031/H210</strain>
    </source>
</reference>